<gene>
    <name evidence="1" type="ORF">PL9214290067</name>
</gene>
<evidence type="ECO:0000313" key="1">
    <source>
        <dbReference type="EMBL" id="CUR30477.1"/>
    </source>
</evidence>
<proteinExistence type="predicted"/>
<dbReference type="EMBL" id="CZDF01000132">
    <property type="protein sequence ID" value="CUR30477.1"/>
    <property type="molecule type" value="Genomic_DNA"/>
</dbReference>
<name>A0A1J1LD22_9CYAN</name>
<dbReference type="STRING" id="671072.PL9214290067"/>
<dbReference type="OrthoDB" id="324927at2"/>
<evidence type="ECO:0000313" key="2">
    <source>
        <dbReference type="Proteomes" id="UP000184315"/>
    </source>
</evidence>
<dbReference type="AlphaFoldDB" id="A0A1J1LD22"/>
<protein>
    <submittedName>
        <fullName evidence="1">Uncharacterized protein</fullName>
    </submittedName>
</protein>
<accession>A0A1J1LD22</accession>
<sequence length="294" mass="34517">MIDHTSPSMVSLNPVKRTPDQLYNNRLYGISRFLWMRQIYSQIQKVKQHFQNFLSPQVYDINSFSWFSGFDIETCLAEIRETAVSLNLQLPLEIVKEIFDYACQTSCTEPKYPHRFWIDQVHQGSLPDGHSVVRALVDEPSNCPAIKQLIHDPILLEIVHRYLQYRPNRITAHLTWSIASNLPETEIQKIYPPTYYHYDIAGYNFMTVYFYITAVQDEYSGPHIMIEKSHLHKPLALLFSGRHPDDLVYRYYSRQQERIILGNAGFGFIQDPSCIHKIKPPVNNHRLLLQLRYS</sequence>
<dbReference type="SUPFAM" id="SSF51197">
    <property type="entry name" value="Clavaminate synthase-like"/>
    <property type="match status" value="1"/>
</dbReference>
<dbReference type="Proteomes" id="UP000184315">
    <property type="component" value="Unassembled WGS sequence"/>
</dbReference>
<organism evidence="1 2">
    <name type="scientific">Planktothrix tepida PCC 9214</name>
    <dbReference type="NCBI Taxonomy" id="671072"/>
    <lineage>
        <taxon>Bacteria</taxon>
        <taxon>Bacillati</taxon>
        <taxon>Cyanobacteriota</taxon>
        <taxon>Cyanophyceae</taxon>
        <taxon>Oscillatoriophycideae</taxon>
        <taxon>Oscillatoriales</taxon>
        <taxon>Microcoleaceae</taxon>
        <taxon>Planktothrix</taxon>
    </lineage>
</organism>
<keyword evidence="2" id="KW-1185">Reference proteome</keyword>
<reference evidence="2" key="1">
    <citation type="submission" date="2015-10" db="EMBL/GenBank/DDBJ databases">
        <authorList>
            <person name="Regsiter A."/>
            <person name="william w."/>
        </authorList>
    </citation>
    <scope>NUCLEOTIDE SEQUENCE [LARGE SCALE GENOMIC DNA]</scope>
</reference>